<organism evidence="1 2">
    <name type="scientific">Microbulbifer bruguierae</name>
    <dbReference type="NCBI Taxonomy" id="3029061"/>
    <lineage>
        <taxon>Bacteria</taxon>
        <taxon>Pseudomonadati</taxon>
        <taxon>Pseudomonadota</taxon>
        <taxon>Gammaproteobacteria</taxon>
        <taxon>Cellvibrionales</taxon>
        <taxon>Microbulbiferaceae</taxon>
        <taxon>Microbulbifer</taxon>
    </lineage>
</organism>
<dbReference type="SUPFAM" id="SSF103642">
    <property type="entry name" value="Sec-C motif"/>
    <property type="match status" value="1"/>
</dbReference>
<proteinExistence type="predicted"/>
<evidence type="ECO:0000313" key="2">
    <source>
        <dbReference type="Proteomes" id="UP001236500"/>
    </source>
</evidence>
<evidence type="ECO:0000313" key="1">
    <source>
        <dbReference type="EMBL" id="WGL16802.1"/>
    </source>
</evidence>
<reference evidence="1 2" key="1">
    <citation type="submission" date="2023-02" db="EMBL/GenBank/DDBJ databases">
        <title>Description and genomic characterization of Microbulbifer bruguierae sp. nov., isolated from the sediment of mangrove plant Bruguiera sexangula.</title>
        <authorList>
            <person name="Long M."/>
        </authorList>
    </citation>
    <scope>NUCLEOTIDE SEQUENCE [LARGE SCALE GENOMIC DNA]</scope>
    <source>
        <strain evidence="1 2">H12</strain>
    </source>
</reference>
<dbReference type="Proteomes" id="UP001236500">
    <property type="component" value="Chromosome"/>
</dbReference>
<protein>
    <submittedName>
        <fullName evidence="1">SEC-C domain-containing protein</fullName>
    </submittedName>
</protein>
<dbReference type="Gene3D" id="3.10.450.50">
    <property type="match status" value="1"/>
</dbReference>
<sequence>MKIGRNAPCWCGSGKKFKKCHLDRDKQTPISEQTLYKQFNSFYSQKYCSVPEPMKDGCSGKIVKAHSISKSSSLKEISSNGHVLTTFKTGANFNNGFDISPQKIGLQKASTFTGFCNYHDNHLFQPIEKKDFEISEENCFLVAYRALTREIFVKEKSAGTFDLLKNLDKGKSIDQQISIQAGHKWTYENNDLTKNDLEYLKKKMDSILLSKDYSGVSHIVFTLAEPPMVMTSAAVAPRFDFQGKELQKISMQPEKIPSYIIVNSFSSASTGYICLSCIDEHIPAADQFYASLCNSKSIEDSLTAFIFLSIENNYLSEEWWSGLGKPQKSYIENLFSQGVTTPTVSDALIDTKDLGAFEIENTKLLNMKN</sequence>
<accession>A0ABY8NGE6</accession>
<gene>
    <name evidence="1" type="ORF">PVT68_00530</name>
</gene>
<dbReference type="EMBL" id="CP118605">
    <property type="protein sequence ID" value="WGL16802.1"/>
    <property type="molecule type" value="Genomic_DNA"/>
</dbReference>
<dbReference type="RefSeq" id="WP_280320622.1">
    <property type="nucleotide sequence ID" value="NZ_CP118605.1"/>
</dbReference>
<dbReference type="InterPro" id="IPR004027">
    <property type="entry name" value="SEC_C_motif"/>
</dbReference>
<dbReference type="Pfam" id="PF02810">
    <property type="entry name" value="SEC-C"/>
    <property type="match status" value="1"/>
</dbReference>
<keyword evidence="2" id="KW-1185">Reference proteome</keyword>
<name>A0ABY8NGE6_9GAMM</name>